<feature type="compositionally biased region" description="Low complexity" evidence="4">
    <location>
        <begin position="231"/>
        <end position="248"/>
    </location>
</feature>
<accession>A8QA01</accession>
<dbReference type="Proteomes" id="UP000008837">
    <property type="component" value="Unassembled WGS sequence"/>
</dbReference>
<dbReference type="GeneID" id="5853413"/>
<keyword evidence="1 3" id="KW-0547">Nucleotide-binding</keyword>
<dbReference type="GO" id="GO:0005829">
    <property type="term" value="C:cytosol"/>
    <property type="evidence" value="ECO:0007669"/>
    <property type="project" value="TreeGrafter"/>
</dbReference>
<evidence type="ECO:0000256" key="1">
    <source>
        <dbReference type="ARBA" id="ARBA00022741"/>
    </source>
</evidence>
<evidence type="ECO:0000256" key="3">
    <source>
        <dbReference type="PROSITE-ProRule" id="PRU10141"/>
    </source>
</evidence>
<dbReference type="PROSITE" id="PS00108">
    <property type="entry name" value="PROTEIN_KINASE_ST"/>
    <property type="match status" value="1"/>
</dbReference>
<dbReference type="EMBL" id="AAYY01000014">
    <property type="protein sequence ID" value="EDP41892.1"/>
    <property type="molecule type" value="Genomic_DNA"/>
</dbReference>
<dbReference type="PANTHER" id="PTHR24346:SF51">
    <property type="entry name" value="PAS DOMAIN-CONTAINING SERINE_THREONINE-PROTEIN KINASE"/>
    <property type="match status" value="1"/>
</dbReference>
<dbReference type="SMART" id="SM00220">
    <property type="entry name" value="S_TKc"/>
    <property type="match status" value="1"/>
</dbReference>
<dbReference type="AlphaFoldDB" id="A8QA01"/>
<keyword evidence="7" id="KW-1185">Reference proteome</keyword>
<dbReference type="GO" id="GO:0005524">
    <property type="term" value="F:ATP binding"/>
    <property type="evidence" value="ECO:0007669"/>
    <property type="project" value="UniProtKB-UniRule"/>
</dbReference>
<dbReference type="RefSeq" id="XP_001729106.1">
    <property type="nucleotide sequence ID" value="XM_001729054.1"/>
</dbReference>
<dbReference type="InParanoid" id="A8QA01"/>
<organism evidence="6 7">
    <name type="scientific">Malassezia globosa (strain ATCC MYA-4612 / CBS 7966)</name>
    <name type="common">Dandruff-associated fungus</name>
    <dbReference type="NCBI Taxonomy" id="425265"/>
    <lineage>
        <taxon>Eukaryota</taxon>
        <taxon>Fungi</taxon>
        <taxon>Dikarya</taxon>
        <taxon>Basidiomycota</taxon>
        <taxon>Ustilaginomycotina</taxon>
        <taxon>Malasseziomycetes</taxon>
        <taxon>Malasseziales</taxon>
        <taxon>Malasseziaceae</taxon>
        <taxon>Malassezia</taxon>
    </lineage>
</organism>
<dbReference type="OrthoDB" id="10252171at2759"/>
<dbReference type="GO" id="GO:0004674">
    <property type="term" value="F:protein serine/threonine kinase activity"/>
    <property type="evidence" value="ECO:0007669"/>
    <property type="project" value="TreeGrafter"/>
</dbReference>
<sequence length="702" mass="77288">MSPSMAKSALTYDDEDSPNDSTSSPASSAALSLRSLSACDNERTHQGILNQASPFRSTFQPQAHDYRALSDPAPSNSRLRPGITEQDLGSPKSRLLSSPEIPDSQLYSTSFPTVSVDAHEMPISAELASAEGPRISLRSPVPQRPLPGSRRESGSDLDTSLNDVPVRRHMGSFYLRKQSSNPDLSHSIRSIDSIIDDDCNSIGQGESRFRIGPIRFFSRFFHDDVPRGTRSGSTSPNSFSPPSSSLHPGASFRGLNDLRRSFNMGRPSSLAQTLGLSAKQALPRPPRSPMVSAIASKNLEVDDDDIHEIHGLTTRSSTPVRSLSPPTMPNQVYTSFCPEAGLAKLNIQDSHASDVQNMSAYELGEEIGSGAYGFVRRARSRDRGEEVVIKYIFKSSIFADSWRRHRIYGTIPGEIFVLLQLQHTSYTPPPSPPRYIANKSRWEQVRDTVLAEQSQGHTTGHPGICKLLEFFEDNDYYYMVMPRFGNGQDLFNYVESSPYGLEPREVRSFLGQVADVIAFMHSNGIVHRDIKDENVILDSYGMVQLIDFGGAARIRPGLMFDTFSGTMDYAALEILRGEKYSGPPQDVWAFGVLGYVLVCGECPFANVEEASVGMSAGARPLLVLQHFCLEQSPGVHSLANSDSSQDENIPPPDNGGHFSQLCDLICQCLQHDPSMRPSANDILHHAFLFGNQGWMGPCGWRH</sequence>
<dbReference type="PROSITE" id="PS50011">
    <property type="entry name" value="PROTEIN_KINASE_DOM"/>
    <property type="match status" value="1"/>
</dbReference>
<dbReference type="InterPro" id="IPR008271">
    <property type="entry name" value="Ser/Thr_kinase_AS"/>
</dbReference>
<feature type="region of interest" description="Disordered" evidence="4">
    <location>
        <begin position="67"/>
        <end position="104"/>
    </location>
</feature>
<comment type="caution">
    <text evidence="6">The sequence shown here is derived from an EMBL/GenBank/DDBJ whole genome shotgun (WGS) entry which is preliminary data.</text>
</comment>
<dbReference type="GO" id="GO:0045719">
    <property type="term" value="P:negative regulation of glycogen biosynthetic process"/>
    <property type="evidence" value="ECO:0007669"/>
    <property type="project" value="TreeGrafter"/>
</dbReference>
<feature type="region of interest" description="Disordered" evidence="4">
    <location>
        <begin position="1"/>
        <end position="31"/>
    </location>
</feature>
<feature type="binding site" evidence="3">
    <location>
        <position position="394"/>
    </location>
    <ligand>
        <name>ATP</name>
        <dbReference type="ChEBI" id="CHEBI:30616"/>
    </ligand>
</feature>
<dbReference type="OMA" id="DVIAFMH"/>
<dbReference type="InterPro" id="IPR000719">
    <property type="entry name" value="Prot_kinase_dom"/>
</dbReference>
<dbReference type="InterPro" id="IPR017441">
    <property type="entry name" value="Protein_kinase_ATP_BS"/>
</dbReference>
<dbReference type="Gene3D" id="3.30.200.20">
    <property type="entry name" value="Phosphorylase Kinase, domain 1"/>
    <property type="match status" value="2"/>
</dbReference>
<evidence type="ECO:0000313" key="6">
    <source>
        <dbReference type="EMBL" id="EDP41892.1"/>
    </source>
</evidence>
<dbReference type="VEuPathDB" id="FungiDB:MGL_3573"/>
<dbReference type="Pfam" id="PF00069">
    <property type="entry name" value="Pkinase"/>
    <property type="match status" value="1"/>
</dbReference>
<name>A8QA01_MALGO</name>
<evidence type="ECO:0000256" key="2">
    <source>
        <dbReference type="ARBA" id="ARBA00022840"/>
    </source>
</evidence>
<dbReference type="PROSITE" id="PS00107">
    <property type="entry name" value="PROTEIN_KINASE_ATP"/>
    <property type="match status" value="1"/>
</dbReference>
<dbReference type="InterPro" id="IPR011009">
    <property type="entry name" value="Kinase-like_dom_sf"/>
</dbReference>
<evidence type="ECO:0000256" key="4">
    <source>
        <dbReference type="SAM" id="MobiDB-lite"/>
    </source>
</evidence>
<dbReference type="SUPFAM" id="SSF56112">
    <property type="entry name" value="Protein kinase-like (PK-like)"/>
    <property type="match status" value="1"/>
</dbReference>
<keyword evidence="2 3" id="KW-0067">ATP-binding</keyword>
<evidence type="ECO:0000313" key="7">
    <source>
        <dbReference type="Proteomes" id="UP000008837"/>
    </source>
</evidence>
<protein>
    <recommendedName>
        <fullName evidence="5">Protein kinase domain-containing protein</fullName>
    </recommendedName>
</protein>
<feature type="compositionally biased region" description="Low complexity" evidence="4">
    <location>
        <begin position="21"/>
        <end position="31"/>
    </location>
</feature>
<feature type="region of interest" description="Disordered" evidence="4">
    <location>
        <begin position="227"/>
        <end position="252"/>
    </location>
</feature>
<feature type="domain" description="Protein kinase" evidence="5">
    <location>
        <begin position="361"/>
        <end position="688"/>
    </location>
</feature>
<dbReference type="GO" id="GO:0035556">
    <property type="term" value="P:intracellular signal transduction"/>
    <property type="evidence" value="ECO:0007669"/>
    <property type="project" value="TreeGrafter"/>
</dbReference>
<dbReference type="STRING" id="425265.A8QA01"/>
<reference evidence="6 7" key="1">
    <citation type="journal article" date="2007" name="Proc. Natl. Acad. Sci. U.S.A.">
        <title>Dandruff-associated Malassezia genomes reveal convergent and divergent virulence traits shared with plant and human fungal pathogens.</title>
        <authorList>
            <person name="Xu J."/>
            <person name="Saunders C.W."/>
            <person name="Hu P."/>
            <person name="Grant R.A."/>
            <person name="Boekhout T."/>
            <person name="Kuramae E.E."/>
            <person name="Kronstad J.W."/>
            <person name="Deangelis Y.M."/>
            <person name="Reeder N.L."/>
            <person name="Johnstone K.R."/>
            <person name="Leland M."/>
            <person name="Fieno A.M."/>
            <person name="Begley W.M."/>
            <person name="Sun Y."/>
            <person name="Lacey M.P."/>
            <person name="Chaudhary T."/>
            <person name="Keough T."/>
            <person name="Chu L."/>
            <person name="Sears R."/>
            <person name="Yuan B."/>
            <person name="Dawson T.L.Jr."/>
        </authorList>
    </citation>
    <scope>NUCLEOTIDE SEQUENCE [LARGE SCALE GENOMIC DNA]</scope>
    <source>
        <strain evidence="7">ATCC MYA-4612 / CBS 7966</strain>
    </source>
</reference>
<dbReference type="Gene3D" id="1.10.510.10">
    <property type="entry name" value="Transferase(Phosphotransferase) domain 1"/>
    <property type="match status" value="1"/>
</dbReference>
<dbReference type="KEGG" id="mgl:MGL_3573"/>
<dbReference type="PANTHER" id="PTHR24346">
    <property type="entry name" value="MAP/MICROTUBULE AFFINITY-REGULATING KINASE"/>
    <property type="match status" value="1"/>
</dbReference>
<dbReference type="GO" id="GO:0005634">
    <property type="term" value="C:nucleus"/>
    <property type="evidence" value="ECO:0007669"/>
    <property type="project" value="TreeGrafter"/>
</dbReference>
<gene>
    <name evidence="6" type="ORF">MGL_3573</name>
</gene>
<feature type="region of interest" description="Disordered" evidence="4">
    <location>
        <begin position="129"/>
        <end position="163"/>
    </location>
</feature>
<evidence type="ECO:0000259" key="5">
    <source>
        <dbReference type="PROSITE" id="PS50011"/>
    </source>
</evidence>
<proteinExistence type="predicted"/>